<comment type="caution">
    <text evidence="2">The sequence shown here is derived from an EMBL/GenBank/DDBJ whole genome shotgun (WGS) entry which is preliminary data.</text>
</comment>
<dbReference type="Gene3D" id="2.60.40.4070">
    <property type="match status" value="1"/>
</dbReference>
<name>A0ABU3TUR2_9BACT</name>
<dbReference type="RefSeq" id="WP_316070875.1">
    <property type="nucleotide sequence ID" value="NZ_JAVNWW010000007.1"/>
</dbReference>
<keyword evidence="1" id="KW-0732">Signal</keyword>
<dbReference type="InterPro" id="IPR026341">
    <property type="entry name" value="T9SS_type_B"/>
</dbReference>
<gene>
    <name evidence="2" type="ORF">PQG45_11280</name>
</gene>
<feature type="chain" id="PRO_5045725381" evidence="1">
    <location>
        <begin position="21"/>
        <end position="929"/>
    </location>
</feature>
<dbReference type="InterPro" id="IPR013783">
    <property type="entry name" value="Ig-like_fold"/>
</dbReference>
<accession>A0ABU3TUR2</accession>
<proteinExistence type="predicted"/>
<dbReference type="Proteomes" id="UP001249959">
    <property type="component" value="Unassembled WGS sequence"/>
</dbReference>
<organism evidence="2 3">
    <name type="scientific">Aquirufa regiilacus</name>
    <dbReference type="NCBI Taxonomy" id="3024868"/>
    <lineage>
        <taxon>Bacteria</taxon>
        <taxon>Pseudomonadati</taxon>
        <taxon>Bacteroidota</taxon>
        <taxon>Cytophagia</taxon>
        <taxon>Cytophagales</taxon>
        <taxon>Flectobacillaceae</taxon>
        <taxon>Aquirufa</taxon>
    </lineage>
</organism>
<dbReference type="Gene3D" id="2.60.40.10">
    <property type="entry name" value="Immunoglobulins"/>
    <property type="match status" value="2"/>
</dbReference>
<dbReference type="EMBL" id="JAVNWW010000007">
    <property type="protein sequence ID" value="MDU0809611.1"/>
    <property type="molecule type" value="Genomic_DNA"/>
</dbReference>
<dbReference type="NCBIfam" id="TIGR04131">
    <property type="entry name" value="Bac_Flav_CTERM"/>
    <property type="match status" value="1"/>
</dbReference>
<keyword evidence="3" id="KW-1185">Reference proteome</keyword>
<reference evidence="2 3" key="1">
    <citation type="submission" date="2023-09" db="EMBL/GenBank/DDBJ databases">
        <title>Aquirufa genomes.</title>
        <authorList>
            <person name="Pitt A."/>
        </authorList>
    </citation>
    <scope>NUCLEOTIDE SEQUENCE [LARGE SCALE GENOMIC DNA]</scope>
    <source>
        <strain evidence="2 3">LEOWEIH-7C</strain>
    </source>
</reference>
<protein>
    <submittedName>
        <fullName evidence="2">Gliding motility-associated C-terminal domain-containing protein</fullName>
    </submittedName>
</protein>
<feature type="signal peptide" evidence="1">
    <location>
        <begin position="1"/>
        <end position="20"/>
    </location>
</feature>
<evidence type="ECO:0000313" key="2">
    <source>
        <dbReference type="EMBL" id="MDU0809611.1"/>
    </source>
</evidence>
<dbReference type="Pfam" id="PF13585">
    <property type="entry name" value="CHU_C"/>
    <property type="match status" value="1"/>
</dbReference>
<sequence>MRKYILIIFMLVFSVSAAFATHLKGGEITVRRISDKTLTYEFTLTTYTENNRANQDQVEVNFCFGDGSAIIKAKRCCGTPVDIGNGTLKNLYKVEYTYPAPALFYKVSVAIPNRNDGVRNMTRSVEVPFYVETIFSINSGLGQNSTPLLLNPAVDLTAVVGQPFIHNPNAVDAEGDSLAYRLSVSRTGDSETCNPSSRGITAPNFRQPNEVSLLPSNFTINPLTGDLIWDAPQELGLYNCAFIIEEWRNGVKISETVRDMQIEVKDVDNKAPKLTVPPDVCVQAGALINERITAIDVPSKTGRVDPLTIYSFGNVYAMDTVYAVKQPYATFASIAKQNSPASATFRWQTACQHIRKETYDVLFKVEDNPPFTVGNGLKLVDSKLWKIQVIAPAPKGLKVTLQASNAVLTWSDFTCALTGAKTIIYRRTGACSPVVNSACATGMTATGFVKIGEVGIDVTSFTDKNGGEGLLKNTNYSYVLVVEFQNSKGLVNYSPMSESVCAFIPSTAPLMTQVSVLKTDIIAGEIQVRWTKPLKLDTSVFKAPYQYRLKRGEGQTGLQFAEVGTTADTLFVDKGLNTTEKAYRYQVDFYYTANGVLKLLDSPTPASSVRLQAQTAVKSVKLAWTAFVPWSNDFQVHRVYRETYKGSGKFNQISDVSVAGPGTYQFTDMGTDFIPSDGKLDVSLSADSTYCYYVQTVGRFGEGLPAMRIENASQTICVKPLAVLYPPCAPILEVTVPDCGVQTSNCESISVANLLAWKPVVSGTCDPNIEKYRVYGAKLAAGPYLKLAETETLTHLDKNLTSHIACYYVVAVNSLGVESPKSNVVCVDNCPSFDLPNLFSPNGDGKNDVFQAMYCPRFVKQVNAKIVDRYGALVYEYAGAMAGFGWNGRSMSGQAMASGTYFYTVEVEFDVVDATKAKKQLKGWLELVK</sequence>
<dbReference type="SUPFAM" id="SSF49265">
    <property type="entry name" value="Fibronectin type III"/>
    <property type="match status" value="1"/>
</dbReference>
<evidence type="ECO:0000313" key="3">
    <source>
        <dbReference type="Proteomes" id="UP001249959"/>
    </source>
</evidence>
<evidence type="ECO:0000256" key="1">
    <source>
        <dbReference type="SAM" id="SignalP"/>
    </source>
</evidence>
<dbReference type="InterPro" id="IPR036116">
    <property type="entry name" value="FN3_sf"/>
</dbReference>